<dbReference type="EMBL" id="MCGO01000134">
    <property type="protein sequence ID" value="ORY25101.1"/>
    <property type="molecule type" value="Genomic_DNA"/>
</dbReference>
<reference evidence="1 2" key="1">
    <citation type="submission" date="2016-07" db="EMBL/GenBank/DDBJ databases">
        <title>Pervasive Adenine N6-methylation of Active Genes in Fungi.</title>
        <authorList>
            <consortium name="DOE Joint Genome Institute"/>
            <person name="Mondo S.J."/>
            <person name="Dannebaum R.O."/>
            <person name="Kuo R.C."/>
            <person name="Labutti K."/>
            <person name="Haridas S."/>
            <person name="Kuo A."/>
            <person name="Salamov A."/>
            <person name="Ahrendt S.R."/>
            <person name="Lipzen A."/>
            <person name="Sullivan W."/>
            <person name="Andreopoulos W.B."/>
            <person name="Clum A."/>
            <person name="Lindquist E."/>
            <person name="Daum C."/>
            <person name="Ramamoorthy G.K."/>
            <person name="Gryganskyi A."/>
            <person name="Culley D."/>
            <person name="Magnuson J.K."/>
            <person name="James T.Y."/>
            <person name="O'Malley M.A."/>
            <person name="Stajich J.E."/>
            <person name="Spatafora J.W."/>
            <person name="Visel A."/>
            <person name="Grigoriev I.V."/>
        </authorList>
    </citation>
    <scope>NUCLEOTIDE SEQUENCE [LARGE SCALE GENOMIC DNA]</scope>
    <source>
        <strain evidence="1 2">JEL800</strain>
    </source>
</reference>
<dbReference type="OrthoDB" id="10473926at2759"/>
<gene>
    <name evidence="1" type="ORF">BCR33DRAFT_727155</name>
</gene>
<keyword evidence="2" id="KW-1185">Reference proteome</keyword>
<name>A0A1Y2ARC3_9FUNG</name>
<sequence length="233" mass="23263">MLVQSVEPSKGPSDEKVFSLMQASFVSTSVSIAPSVSVSVAGPVIAKAVGGAGVNAVVVSVSSALYKLTKTDKVQLADGSATFVFTLDNSITSFWYQFSLSADSTTLVVEVYTGQVKLASVTFGVSAKAGKRDVQFTIVMGAAPVNSDAGNVIVTATKCPLATQIVGGVAVVSKCGTDDTAPTPVITTTLSTTDSATTSTSSAVVSKTGILASSGEAMAAAAAAVYGAAVLMV</sequence>
<proteinExistence type="predicted"/>
<protein>
    <submittedName>
        <fullName evidence="1">Uncharacterized protein</fullName>
    </submittedName>
</protein>
<dbReference type="Proteomes" id="UP000193642">
    <property type="component" value="Unassembled WGS sequence"/>
</dbReference>
<organism evidence="1 2">
    <name type="scientific">Rhizoclosmatium globosum</name>
    <dbReference type="NCBI Taxonomy" id="329046"/>
    <lineage>
        <taxon>Eukaryota</taxon>
        <taxon>Fungi</taxon>
        <taxon>Fungi incertae sedis</taxon>
        <taxon>Chytridiomycota</taxon>
        <taxon>Chytridiomycota incertae sedis</taxon>
        <taxon>Chytridiomycetes</taxon>
        <taxon>Chytridiales</taxon>
        <taxon>Chytriomycetaceae</taxon>
        <taxon>Rhizoclosmatium</taxon>
    </lineage>
</organism>
<comment type="caution">
    <text evidence="1">The sequence shown here is derived from an EMBL/GenBank/DDBJ whole genome shotgun (WGS) entry which is preliminary data.</text>
</comment>
<accession>A0A1Y2ARC3</accession>
<dbReference type="AlphaFoldDB" id="A0A1Y2ARC3"/>
<evidence type="ECO:0000313" key="2">
    <source>
        <dbReference type="Proteomes" id="UP000193642"/>
    </source>
</evidence>
<evidence type="ECO:0000313" key="1">
    <source>
        <dbReference type="EMBL" id="ORY25101.1"/>
    </source>
</evidence>